<evidence type="ECO:0000313" key="2">
    <source>
        <dbReference type="Proteomes" id="UP000183832"/>
    </source>
</evidence>
<dbReference type="Proteomes" id="UP000183832">
    <property type="component" value="Unassembled WGS sequence"/>
</dbReference>
<dbReference type="EMBL" id="CVRI01000043">
    <property type="protein sequence ID" value="CRK96374.1"/>
    <property type="molecule type" value="Genomic_DNA"/>
</dbReference>
<gene>
    <name evidence="1" type="ORF">CLUMA_CG009791</name>
</gene>
<keyword evidence="2" id="KW-1185">Reference proteome</keyword>
<evidence type="ECO:0000313" key="1">
    <source>
        <dbReference type="EMBL" id="CRK96374.1"/>
    </source>
</evidence>
<organism evidence="1 2">
    <name type="scientific">Clunio marinus</name>
    <dbReference type="NCBI Taxonomy" id="568069"/>
    <lineage>
        <taxon>Eukaryota</taxon>
        <taxon>Metazoa</taxon>
        <taxon>Ecdysozoa</taxon>
        <taxon>Arthropoda</taxon>
        <taxon>Hexapoda</taxon>
        <taxon>Insecta</taxon>
        <taxon>Pterygota</taxon>
        <taxon>Neoptera</taxon>
        <taxon>Endopterygota</taxon>
        <taxon>Diptera</taxon>
        <taxon>Nematocera</taxon>
        <taxon>Chironomoidea</taxon>
        <taxon>Chironomidae</taxon>
        <taxon>Clunio</taxon>
    </lineage>
</organism>
<proteinExistence type="predicted"/>
<protein>
    <submittedName>
        <fullName evidence="1">CLUMA_CG009791, isoform A</fullName>
    </submittedName>
</protein>
<dbReference type="AlphaFoldDB" id="A0A1J1IBL4"/>
<sequence>MLWVSMNISQAERICTENMMKGIDGNEVRDLSETLALATIIIDYGNKCLHKMETLELCFKSKVFWHDLRKSFFENFGHKMLNAKEFSQKRYNIFQLRAGFKNTDNVGIFS</sequence>
<accession>A0A1J1IBL4</accession>
<name>A0A1J1IBL4_9DIPT</name>
<reference evidence="1 2" key="1">
    <citation type="submission" date="2015-04" db="EMBL/GenBank/DDBJ databases">
        <authorList>
            <person name="Syromyatnikov M.Y."/>
            <person name="Popov V.N."/>
        </authorList>
    </citation>
    <scope>NUCLEOTIDE SEQUENCE [LARGE SCALE GENOMIC DNA]</scope>
</reference>